<dbReference type="Proteomes" id="UP001151699">
    <property type="component" value="Chromosome X"/>
</dbReference>
<comment type="caution">
    <text evidence="1">The sequence shown here is derived from an EMBL/GenBank/DDBJ whole genome shotgun (WGS) entry which is preliminary data.</text>
</comment>
<proteinExistence type="predicted"/>
<dbReference type="AlphaFoldDB" id="A0A9Q0MXQ7"/>
<evidence type="ECO:0000313" key="2">
    <source>
        <dbReference type="Proteomes" id="UP001151699"/>
    </source>
</evidence>
<accession>A0A9Q0MXQ7</accession>
<sequence>MKTINAMPTAQGPFSTLYQTAGAVAGAGFADTAKFLSIFPAAADTALGVGQTVVGRFTNGLNAFATGK</sequence>
<dbReference type="EMBL" id="WJQU01000003">
    <property type="protein sequence ID" value="KAJ6639952.1"/>
    <property type="molecule type" value="Genomic_DNA"/>
</dbReference>
<keyword evidence="2" id="KW-1185">Reference proteome</keyword>
<evidence type="ECO:0000313" key="1">
    <source>
        <dbReference type="EMBL" id="KAJ6639952.1"/>
    </source>
</evidence>
<gene>
    <name evidence="1" type="ORF">Bhyg_12700</name>
</gene>
<reference evidence="1" key="1">
    <citation type="submission" date="2022-07" db="EMBL/GenBank/DDBJ databases">
        <authorList>
            <person name="Trinca V."/>
            <person name="Uliana J.V.C."/>
            <person name="Torres T.T."/>
            <person name="Ward R.J."/>
            <person name="Monesi N."/>
        </authorList>
    </citation>
    <scope>NUCLEOTIDE SEQUENCE</scope>
    <source>
        <strain evidence="1">HSMRA1968</strain>
        <tissue evidence="1">Whole embryos</tissue>
    </source>
</reference>
<organism evidence="1 2">
    <name type="scientific">Pseudolycoriella hygida</name>
    <dbReference type="NCBI Taxonomy" id="35572"/>
    <lineage>
        <taxon>Eukaryota</taxon>
        <taxon>Metazoa</taxon>
        <taxon>Ecdysozoa</taxon>
        <taxon>Arthropoda</taxon>
        <taxon>Hexapoda</taxon>
        <taxon>Insecta</taxon>
        <taxon>Pterygota</taxon>
        <taxon>Neoptera</taxon>
        <taxon>Endopterygota</taxon>
        <taxon>Diptera</taxon>
        <taxon>Nematocera</taxon>
        <taxon>Sciaroidea</taxon>
        <taxon>Sciaridae</taxon>
        <taxon>Pseudolycoriella</taxon>
    </lineage>
</organism>
<protein>
    <submittedName>
        <fullName evidence="1">Uncharacterized protein</fullName>
    </submittedName>
</protein>
<name>A0A9Q0MXQ7_9DIPT</name>